<feature type="region of interest" description="Disordered" evidence="2">
    <location>
        <begin position="161"/>
        <end position="197"/>
    </location>
</feature>
<dbReference type="InterPro" id="IPR011010">
    <property type="entry name" value="DNA_brk_join_enz"/>
</dbReference>
<sequence length="671" mass="74636">MDVLSLIGLTPQKLCHASDEQLLQIQAQLLMGNTWGHWEYPKEWGRGKWQTLGRRSYRLELVLPDNEDPDSPFAQRMWRELLRLTLALRLWPGPFGLVSKPSSIRSLVGTIGRVLRGLADSSEESLWARVDPTNARIFGGKAAITRLNVVAYFRGMGALPDGPNAAMRKGHQPRRDRTGEPEHATPKNEGKQWQPFPDPYTAAAGWRAISMMQAVGPNVIGAMERAVSIPIRLTTAEGKPLSKSSIRAVNKASRDDVIKNWEWRAPDNSELNTLPMAITLSASGRNAGNVPWPPRSYSDTWNLINLLQTSHLWLVALSLAGRHGEILEMKEDCLKRQDSETPTGRFVTWKLDGVSGRDAEAPLPDVVVQTLQQQVRLAKLVKRAHGVENDALWVKIGLKSSTGAGERLNDLGTGLVAFNAAFGIEPLMENTNVHMHRFRKTLVRIVALALVHAPKILMDILGHRDEQMTVMRYILSDPGMLSEIEEVTRELIILKGLEAIDKRDQLQGKAAPVLRERVEQYAQLLGRNALEPQNLREFVESITEGGSGWAIIGPGKVCTGFRTGGLCNAASGEANPHYCTPECHNQLLFPDYEQVNGTVASAVREAIETVDYMVEQLKCSAENGEVMLIAQFAGQITGLLRQWREVDQHFRDHHLNNPLITKHLSNVVLLP</sequence>
<evidence type="ECO:0000313" key="3">
    <source>
        <dbReference type="EMBL" id="MBM7127991.1"/>
    </source>
</evidence>
<dbReference type="RefSeq" id="WP_204629608.1">
    <property type="nucleotide sequence ID" value="NZ_BSOC01000013.1"/>
</dbReference>
<keyword evidence="1" id="KW-0233">DNA recombination</keyword>
<keyword evidence="4" id="KW-1185">Reference proteome</keyword>
<evidence type="ECO:0000256" key="2">
    <source>
        <dbReference type="SAM" id="MobiDB-lite"/>
    </source>
</evidence>
<dbReference type="SUPFAM" id="SSF56349">
    <property type="entry name" value="DNA breaking-rejoining enzymes"/>
    <property type="match status" value="1"/>
</dbReference>
<dbReference type="EMBL" id="JADIKF010000028">
    <property type="protein sequence ID" value="MBM7127991.1"/>
    <property type="molecule type" value="Genomic_DNA"/>
</dbReference>
<comment type="caution">
    <text evidence="3">The sequence shown here is derived from an EMBL/GenBank/DDBJ whole genome shotgun (WGS) entry which is preliminary data.</text>
</comment>
<protein>
    <recommendedName>
        <fullName evidence="5">Phage integrase family protein</fullName>
    </recommendedName>
</protein>
<dbReference type="Gene3D" id="1.10.443.10">
    <property type="entry name" value="Intergrase catalytic core"/>
    <property type="match status" value="1"/>
</dbReference>
<evidence type="ECO:0000313" key="4">
    <source>
        <dbReference type="Proteomes" id="UP001430193"/>
    </source>
</evidence>
<organism evidence="3 4">
    <name type="scientific">Dyella mobilis</name>
    <dbReference type="NCBI Taxonomy" id="1849582"/>
    <lineage>
        <taxon>Bacteria</taxon>
        <taxon>Pseudomonadati</taxon>
        <taxon>Pseudomonadota</taxon>
        <taxon>Gammaproteobacteria</taxon>
        <taxon>Lysobacterales</taxon>
        <taxon>Rhodanobacteraceae</taxon>
        <taxon>Dyella</taxon>
    </lineage>
</organism>
<evidence type="ECO:0000256" key="1">
    <source>
        <dbReference type="ARBA" id="ARBA00023172"/>
    </source>
</evidence>
<reference evidence="3" key="1">
    <citation type="submission" date="2020-10" db="EMBL/GenBank/DDBJ databases">
        <title>Phylogeny of dyella-like bacteria.</title>
        <authorList>
            <person name="Fu J."/>
        </authorList>
    </citation>
    <scope>NUCLEOTIDE SEQUENCE</scope>
    <source>
        <strain evidence="3">DHON07</strain>
    </source>
</reference>
<dbReference type="InterPro" id="IPR013762">
    <property type="entry name" value="Integrase-like_cat_sf"/>
</dbReference>
<name>A0ABS2K9Z9_9GAMM</name>
<proteinExistence type="predicted"/>
<feature type="compositionally biased region" description="Basic and acidic residues" evidence="2">
    <location>
        <begin position="173"/>
        <end position="190"/>
    </location>
</feature>
<dbReference type="Proteomes" id="UP001430193">
    <property type="component" value="Unassembled WGS sequence"/>
</dbReference>
<evidence type="ECO:0008006" key="5">
    <source>
        <dbReference type="Google" id="ProtNLM"/>
    </source>
</evidence>
<accession>A0ABS2K9Z9</accession>
<gene>
    <name evidence="3" type="ORF">ISS99_00510</name>
</gene>